<proteinExistence type="predicted"/>
<evidence type="ECO:0000313" key="2">
    <source>
        <dbReference type="EMBL" id="GBG87037.1"/>
    </source>
</evidence>
<organism evidence="2 3">
    <name type="scientific">Chara braunii</name>
    <name type="common">Braun's stonewort</name>
    <dbReference type="NCBI Taxonomy" id="69332"/>
    <lineage>
        <taxon>Eukaryota</taxon>
        <taxon>Viridiplantae</taxon>
        <taxon>Streptophyta</taxon>
        <taxon>Charophyceae</taxon>
        <taxon>Charales</taxon>
        <taxon>Characeae</taxon>
        <taxon>Chara</taxon>
    </lineage>
</organism>
<feature type="compositionally biased region" description="Basic and acidic residues" evidence="1">
    <location>
        <begin position="226"/>
        <end position="238"/>
    </location>
</feature>
<reference evidence="2 3" key="1">
    <citation type="journal article" date="2018" name="Cell">
        <title>The Chara Genome: Secondary Complexity and Implications for Plant Terrestrialization.</title>
        <authorList>
            <person name="Nishiyama T."/>
            <person name="Sakayama H."/>
            <person name="Vries J.D."/>
            <person name="Buschmann H."/>
            <person name="Saint-Marcoux D."/>
            <person name="Ullrich K.K."/>
            <person name="Haas F.B."/>
            <person name="Vanderstraeten L."/>
            <person name="Becker D."/>
            <person name="Lang D."/>
            <person name="Vosolsobe S."/>
            <person name="Rombauts S."/>
            <person name="Wilhelmsson P.K.I."/>
            <person name="Janitza P."/>
            <person name="Kern R."/>
            <person name="Heyl A."/>
            <person name="Rumpler F."/>
            <person name="Villalobos L.I.A.C."/>
            <person name="Clay J.M."/>
            <person name="Skokan R."/>
            <person name="Toyoda A."/>
            <person name="Suzuki Y."/>
            <person name="Kagoshima H."/>
            <person name="Schijlen E."/>
            <person name="Tajeshwar N."/>
            <person name="Catarino B."/>
            <person name="Hetherington A.J."/>
            <person name="Saltykova A."/>
            <person name="Bonnot C."/>
            <person name="Breuninger H."/>
            <person name="Symeonidi A."/>
            <person name="Radhakrishnan G.V."/>
            <person name="Van Nieuwerburgh F."/>
            <person name="Deforce D."/>
            <person name="Chang C."/>
            <person name="Karol K.G."/>
            <person name="Hedrich R."/>
            <person name="Ulvskov P."/>
            <person name="Glockner G."/>
            <person name="Delwiche C.F."/>
            <person name="Petrasek J."/>
            <person name="Van de Peer Y."/>
            <person name="Friml J."/>
            <person name="Beilby M."/>
            <person name="Dolan L."/>
            <person name="Kohara Y."/>
            <person name="Sugano S."/>
            <person name="Fujiyama A."/>
            <person name="Delaux P.-M."/>
            <person name="Quint M."/>
            <person name="TheiBen G."/>
            <person name="Hagemann M."/>
            <person name="Harholt J."/>
            <person name="Dunand C."/>
            <person name="Zachgo S."/>
            <person name="Langdale J."/>
            <person name="Maumus F."/>
            <person name="Straeten D.V.D."/>
            <person name="Gould S.B."/>
            <person name="Rensing S.A."/>
        </authorList>
    </citation>
    <scope>NUCLEOTIDE SEQUENCE [LARGE SCALE GENOMIC DNA]</scope>
    <source>
        <strain evidence="2 3">S276</strain>
    </source>
</reference>
<sequence length="455" mass="53104">MDASGWAEKFEQLGSCCEWSNEKMLQMVKRYCKIQYKEEVEELVQDSMDWSEFKRKLLDKYQLSDQLLDLTDLRRVSRKSFGTIKQFLTEFEQVARLVFDLPDKDRCLIFLDNFTEVEQLKLVKGMKNRYDWPKIRENLLARNFDLILYRLLKQQKENRERTQLGTDKDRKVYKTLSDMKEMMTSMKKERLKLQVMMAKAKTWKRKAKEPVTEESSSESESEEEREPPRKLTKGERKALNQIRGGQDTSRKQGENSRNGGNGSGERQADQGQQNQGQQIQPQGGRGRGRSRGNGSGRGNSQEYVCKYCDMKGHVIRFCQILAKDEKDHVVFTTIRGEVFDYEGNLIYHDIEGGMRKKVFRRMDRPLPVTFRLASPEEANIFELEETMASLELGGCDEKELEERKDDIAHRARKVTRKLGKCRDFIVQLCVDMDKIWSNLPNVFLFGGWGNEGQDG</sequence>
<feature type="compositionally biased region" description="Low complexity" evidence="1">
    <location>
        <begin position="269"/>
        <end position="282"/>
    </location>
</feature>
<gene>
    <name evidence="2" type="ORF">CBR_g44494</name>
</gene>
<dbReference type="AlphaFoldDB" id="A0A388LXJ2"/>
<accession>A0A388LXJ2</accession>
<feature type="region of interest" description="Disordered" evidence="1">
    <location>
        <begin position="201"/>
        <end position="301"/>
    </location>
</feature>
<dbReference type="Gramene" id="GBG87037">
    <property type="protein sequence ID" value="GBG87037"/>
    <property type="gene ID" value="CBR_g44494"/>
</dbReference>
<feature type="compositionally biased region" description="Acidic residues" evidence="1">
    <location>
        <begin position="215"/>
        <end position="225"/>
    </location>
</feature>
<dbReference type="Proteomes" id="UP000265515">
    <property type="component" value="Unassembled WGS sequence"/>
</dbReference>
<comment type="caution">
    <text evidence="2">The sequence shown here is derived from an EMBL/GenBank/DDBJ whole genome shotgun (WGS) entry which is preliminary data.</text>
</comment>
<evidence type="ECO:0000256" key="1">
    <source>
        <dbReference type="SAM" id="MobiDB-lite"/>
    </source>
</evidence>
<dbReference type="EMBL" id="BFEA01000592">
    <property type="protein sequence ID" value="GBG87037.1"/>
    <property type="molecule type" value="Genomic_DNA"/>
</dbReference>
<evidence type="ECO:0008006" key="4">
    <source>
        <dbReference type="Google" id="ProtNLM"/>
    </source>
</evidence>
<evidence type="ECO:0000313" key="3">
    <source>
        <dbReference type="Proteomes" id="UP000265515"/>
    </source>
</evidence>
<protein>
    <recommendedName>
        <fullName evidence="4">Retrotransposon gag domain-containing protein</fullName>
    </recommendedName>
</protein>
<name>A0A388LXJ2_CHABU</name>
<keyword evidence="3" id="KW-1185">Reference proteome</keyword>